<dbReference type="Pfam" id="PF07099">
    <property type="entry name" value="DUF1361"/>
    <property type="match status" value="1"/>
</dbReference>
<protein>
    <recommendedName>
        <fullName evidence="4">DUF1361 domain-containing protein</fullName>
    </recommendedName>
</protein>
<feature type="transmembrane region" description="Helical" evidence="1">
    <location>
        <begin position="151"/>
        <end position="174"/>
    </location>
</feature>
<reference evidence="3" key="1">
    <citation type="submission" date="2017-08" db="EMBL/GenBank/DDBJ databases">
        <authorList>
            <person name="Grouzdev D.S."/>
            <person name="Gaisin V.A."/>
            <person name="Rysina M.S."/>
            <person name="Gorlenko V.M."/>
        </authorList>
    </citation>
    <scope>NUCLEOTIDE SEQUENCE [LARGE SCALE GENOMIC DNA]</scope>
    <source>
        <strain evidence="3">Kir15-3F</strain>
    </source>
</reference>
<evidence type="ECO:0000256" key="1">
    <source>
        <dbReference type="SAM" id="Phobius"/>
    </source>
</evidence>
<feature type="transmembrane region" description="Helical" evidence="1">
    <location>
        <begin position="242"/>
        <end position="263"/>
    </location>
</feature>
<gene>
    <name evidence="2" type="ORF">CJ255_16475</name>
</gene>
<proteinExistence type="predicted"/>
<name>A0A2A6RGF6_9CHLR</name>
<feature type="transmembrane region" description="Helical" evidence="1">
    <location>
        <begin position="117"/>
        <end position="139"/>
    </location>
</feature>
<keyword evidence="3" id="KW-1185">Reference proteome</keyword>
<evidence type="ECO:0008006" key="4">
    <source>
        <dbReference type="Google" id="ProtNLM"/>
    </source>
</evidence>
<feature type="transmembrane region" description="Helical" evidence="1">
    <location>
        <begin position="52"/>
        <end position="76"/>
    </location>
</feature>
<accession>A0A2A6RGF6</accession>
<evidence type="ECO:0000313" key="2">
    <source>
        <dbReference type="EMBL" id="PDW01969.1"/>
    </source>
</evidence>
<keyword evidence="1" id="KW-0812">Transmembrane</keyword>
<dbReference type="AlphaFoldDB" id="A0A2A6RGF6"/>
<dbReference type="InterPro" id="IPR009793">
    <property type="entry name" value="DUF1361"/>
</dbReference>
<dbReference type="EMBL" id="NQWI01000096">
    <property type="protein sequence ID" value="PDW01969.1"/>
    <property type="molecule type" value="Genomic_DNA"/>
</dbReference>
<dbReference type="Proteomes" id="UP000220527">
    <property type="component" value="Unassembled WGS sequence"/>
</dbReference>
<dbReference type="OrthoDB" id="4540541at2"/>
<organism evidence="2 3">
    <name type="scientific">Candidatus Viridilinea mediisalina</name>
    <dbReference type="NCBI Taxonomy" id="2024553"/>
    <lineage>
        <taxon>Bacteria</taxon>
        <taxon>Bacillati</taxon>
        <taxon>Chloroflexota</taxon>
        <taxon>Chloroflexia</taxon>
        <taxon>Chloroflexales</taxon>
        <taxon>Chloroflexineae</taxon>
        <taxon>Oscillochloridaceae</taxon>
        <taxon>Candidatus Viridilinea</taxon>
    </lineage>
</organism>
<evidence type="ECO:0000313" key="3">
    <source>
        <dbReference type="Proteomes" id="UP000220527"/>
    </source>
</evidence>
<sequence length="274" mass="31160">MHMGRSPNEVMTKKILHTAHYFVIMNGNLQSTIRNLQSTIRNLQLRRPPMSILHLSGVRLLLPCIASSLLAIGMLVGRNYMGHQGYWFLIWNLFLAWLPYCAAIWMAWVVQRKQTSLWLTLLPIGILWILFLPNAPYLLTDIVHIFGMHFVWWYDIGILFSFAWAGLLLGVASLHIMAELIATRYGWLAGWGVVLVTAGLSGIGVYVGRFLRWNSWDAILRPRILAHDLLNIFSDPSTYPRLIGVSGFIACVMLVGYLMIISVQPRNISNSQKV</sequence>
<keyword evidence="1" id="KW-0472">Membrane</keyword>
<comment type="caution">
    <text evidence="2">The sequence shown here is derived from an EMBL/GenBank/DDBJ whole genome shotgun (WGS) entry which is preliminary data.</text>
</comment>
<feature type="transmembrane region" description="Helical" evidence="1">
    <location>
        <begin position="186"/>
        <end position="207"/>
    </location>
</feature>
<feature type="transmembrane region" description="Helical" evidence="1">
    <location>
        <begin position="88"/>
        <end position="110"/>
    </location>
</feature>
<keyword evidence="1" id="KW-1133">Transmembrane helix</keyword>